<dbReference type="EMBL" id="KK088428">
    <property type="protein sequence ID" value="EYE93951.1"/>
    <property type="molecule type" value="Genomic_DNA"/>
</dbReference>
<dbReference type="OrthoDB" id="3700556at2759"/>
<dbReference type="GeneID" id="63702317"/>
<evidence type="ECO:0000313" key="1">
    <source>
        <dbReference type="EMBL" id="EYE93951.1"/>
    </source>
</evidence>
<dbReference type="AlphaFoldDB" id="A0A017SAV1"/>
<organism evidence="1 2">
    <name type="scientific">Aspergillus ruber (strain CBS 135680)</name>
    <dbReference type="NCBI Taxonomy" id="1388766"/>
    <lineage>
        <taxon>Eukaryota</taxon>
        <taxon>Fungi</taxon>
        <taxon>Dikarya</taxon>
        <taxon>Ascomycota</taxon>
        <taxon>Pezizomycotina</taxon>
        <taxon>Eurotiomycetes</taxon>
        <taxon>Eurotiomycetidae</taxon>
        <taxon>Eurotiales</taxon>
        <taxon>Aspergillaceae</taxon>
        <taxon>Aspergillus</taxon>
        <taxon>Aspergillus subgen. Aspergillus</taxon>
    </lineage>
</organism>
<keyword evidence="2" id="KW-1185">Reference proteome</keyword>
<dbReference type="Proteomes" id="UP000019804">
    <property type="component" value="Unassembled WGS sequence"/>
</dbReference>
<accession>A0A017SAV1</accession>
<dbReference type="RefSeq" id="XP_040637639.1">
    <property type="nucleotide sequence ID" value="XM_040787193.1"/>
</dbReference>
<gene>
    <name evidence="1" type="ORF">EURHEDRAFT_531666</name>
</gene>
<evidence type="ECO:0000313" key="2">
    <source>
        <dbReference type="Proteomes" id="UP000019804"/>
    </source>
</evidence>
<proteinExistence type="predicted"/>
<protein>
    <submittedName>
        <fullName evidence="1">Uncharacterized protein</fullName>
    </submittedName>
</protein>
<dbReference type="HOGENOM" id="CLU_075384_0_0_1"/>
<name>A0A017SAV1_ASPRC</name>
<reference evidence="2" key="1">
    <citation type="journal article" date="2014" name="Nat. Commun.">
        <title>Genomic adaptations of the halophilic Dead Sea filamentous fungus Eurotium rubrum.</title>
        <authorList>
            <person name="Kis-Papo T."/>
            <person name="Weig A.R."/>
            <person name="Riley R."/>
            <person name="Persoh D."/>
            <person name="Salamov A."/>
            <person name="Sun H."/>
            <person name="Lipzen A."/>
            <person name="Wasser S.P."/>
            <person name="Rambold G."/>
            <person name="Grigoriev I.V."/>
            <person name="Nevo E."/>
        </authorList>
    </citation>
    <scope>NUCLEOTIDE SEQUENCE [LARGE SCALE GENOMIC DNA]</scope>
    <source>
        <strain evidence="2">CBS 135680</strain>
    </source>
</reference>
<sequence>MFRNPRVVAPDSPLPVIPWGQFAMHHLGVPTGAGTAAQMLEDLGFIQVPRVRRIPFETMGSLPDLQAVLGEINKGYVRLDRYCTSFRSSPHLPFSGDQIFSIPNSFAHLPLDESGQMIQPKQYEVYGNLFYPLETALVESFVKGVIHDIEEVVYSSWVNDDILDNLADQRAVDWYSTHFGRIHQAQYGA</sequence>